<sequence length="120" mass="13559">MALLSTEDTVIARCYERIIRSVRRNSAFQLLADQFVVDEALVTMCGEVEEYLIDRPLTRNRMIPVISTPITPNHFFLLRVSSDISFRAIKQPVEPKMATSATISADSSCSSPTYRQDQSE</sequence>
<name>A0A504YRH7_FASGI</name>
<evidence type="ECO:0000256" key="1">
    <source>
        <dbReference type="SAM" id="MobiDB-lite"/>
    </source>
</evidence>
<proteinExistence type="predicted"/>
<dbReference type="AlphaFoldDB" id="A0A504YRH7"/>
<comment type="caution">
    <text evidence="2">The sequence shown here is derived from an EMBL/GenBank/DDBJ whole genome shotgun (WGS) entry which is preliminary data.</text>
</comment>
<protein>
    <submittedName>
        <fullName evidence="2">Uncharacterized protein</fullName>
    </submittedName>
</protein>
<keyword evidence="3" id="KW-1185">Reference proteome</keyword>
<organism evidence="2 3">
    <name type="scientific">Fasciola gigantica</name>
    <name type="common">Giant liver fluke</name>
    <dbReference type="NCBI Taxonomy" id="46835"/>
    <lineage>
        <taxon>Eukaryota</taxon>
        <taxon>Metazoa</taxon>
        <taxon>Spiralia</taxon>
        <taxon>Lophotrochozoa</taxon>
        <taxon>Platyhelminthes</taxon>
        <taxon>Trematoda</taxon>
        <taxon>Digenea</taxon>
        <taxon>Plagiorchiida</taxon>
        <taxon>Echinostomata</taxon>
        <taxon>Echinostomatoidea</taxon>
        <taxon>Fasciolidae</taxon>
        <taxon>Fasciola</taxon>
    </lineage>
</organism>
<accession>A0A504YRH7</accession>
<feature type="compositionally biased region" description="Low complexity" evidence="1">
    <location>
        <begin position="98"/>
        <end position="113"/>
    </location>
</feature>
<reference evidence="2 3" key="1">
    <citation type="submission" date="2019-04" db="EMBL/GenBank/DDBJ databases">
        <title>Annotation for the trematode Fasciola gigantica.</title>
        <authorList>
            <person name="Choi Y.-J."/>
        </authorList>
    </citation>
    <scope>NUCLEOTIDE SEQUENCE [LARGE SCALE GENOMIC DNA]</scope>
    <source>
        <strain evidence="2">Uganda_cow_1</strain>
    </source>
</reference>
<evidence type="ECO:0000313" key="3">
    <source>
        <dbReference type="Proteomes" id="UP000316759"/>
    </source>
</evidence>
<gene>
    <name evidence="2" type="ORF">FGIG_11464</name>
</gene>
<dbReference type="OrthoDB" id="8046937at2759"/>
<dbReference type="EMBL" id="SUNJ01009486">
    <property type="protein sequence ID" value="TPP60380.1"/>
    <property type="molecule type" value="Genomic_DNA"/>
</dbReference>
<evidence type="ECO:0000313" key="2">
    <source>
        <dbReference type="EMBL" id="TPP60380.1"/>
    </source>
</evidence>
<dbReference type="Proteomes" id="UP000316759">
    <property type="component" value="Unassembled WGS sequence"/>
</dbReference>
<feature type="region of interest" description="Disordered" evidence="1">
    <location>
        <begin position="97"/>
        <end position="120"/>
    </location>
</feature>